<feature type="repeat" description="WD" evidence="11">
    <location>
        <begin position="692"/>
        <end position="733"/>
    </location>
</feature>
<keyword evidence="6" id="KW-0677">Repeat</keyword>
<dbReference type="GO" id="GO:0015031">
    <property type="term" value="P:protein transport"/>
    <property type="evidence" value="ECO:0007669"/>
    <property type="project" value="UniProtKB-KW"/>
</dbReference>
<dbReference type="InterPro" id="IPR001680">
    <property type="entry name" value="WD40_rpt"/>
</dbReference>
<dbReference type="Pfam" id="PF05064">
    <property type="entry name" value="Nsp1_C"/>
    <property type="match status" value="2"/>
</dbReference>
<comment type="subcellular location">
    <subcellularLocation>
        <location evidence="1">Cytoplasm</location>
    </subcellularLocation>
</comment>
<evidence type="ECO:0000256" key="6">
    <source>
        <dbReference type="ARBA" id="ARBA00022737"/>
    </source>
</evidence>
<gene>
    <name evidence="15" type="primary">NUP62CL</name>
    <name evidence="15" type="ORF">MS3_00010967</name>
</gene>
<dbReference type="KEGG" id="shx:MS3_00010967"/>
<keyword evidence="3" id="KW-0813">Transport</keyword>
<protein>
    <recommendedName>
        <fullName evidence="9">WD repeat domain-containing protein 83</fullName>
    </recommendedName>
    <alternativeName>
        <fullName evidence="10">Mitogen-activated protein kinase organizer 1</fullName>
    </alternativeName>
</protein>
<feature type="compositionally biased region" description="Low complexity" evidence="13">
    <location>
        <begin position="80"/>
        <end position="104"/>
    </location>
</feature>
<evidence type="ECO:0000256" key="10">
    <source>
        <dbReference type="ARBA" id="ARBA00042222"/>
    </source>
</evidence>
<dbReference type="GeneID" id="24594970"/>
<dbReference type="InterPro" id="IPR051980">
    <property type="entry name" value="WD_repeat_MORG1"/>
</dbReference>
<dbReference type="AlphaFoldDB" id="A0A922IP59"/>
<evidence type="ECO:0000256" key="11">
    <source>
        <dbReference type="PROSITE-ProRule" id="PRU00221"/>
    </source>
</evidence>
<feature type="domain" description="Nucleoporin NSP1-like C-terminal" evidence="14">
    <location>
        <begin position="4"/>
        <end position="40"/>
    </location>
</feature>
<dbReference type="CTD" id="54830"/>
<dbReference type="Pfam" id="PF00400">
    <property type="entry name" value="WD40"/>
    <property type="match status" value="4"/>
</dbReference>
<feature type="repeat" description="WD" evidence="11">
    <location>
        <begin position="734"/>
        <end position="775"/>
    </location>
</feature>
<dbReference type="SUPFAM" id="SSF50978">
    <property type="entry name" value="WD40 repeat-like"/>
    <property type="match status" value="1"/>
</dbReference>
<evidence type="ECO:0000256" key="5">
    <source>
        <dbReference type="ARBA" id="ARBA00022574"/>
    </source>
</evidence>
<evidence type="ECO:0000256" key="2">
    <source>
        <dbReference type="ARBA" id="ARBA00005911"/>
    </source>
</evidence>
<keyword evidence="4" id="KW-0963">Cytoplasm</keyword>
<evidence type="ECO:0000259" key="14">
    <source>
        <dbReference type="Pfam" id="PF05064"/>
    </source>
</evidence>
<dbReference type="GO" id="GO:0005635">
    <property type="term" value="C:nuclear envelope"/>
    <property type="evidence" value="ECO:0007669"/>
    <property type="project" value="UniProtKB-ARBA"/>
</dbReference>
<dbReference type="CDD" id="cd00200">
    <property type="entry name" value="WD40"/>
    <property type="match status" value="1"/>
</dbReference>
<dbReference type="InterPro" id="IPR036322">
    <property type="entry name" value="WD40_repeat_dom_sf"/>
</dbReference>
<dbReference type="GO" id="GO:0071013">
    <property type="term" value="C:catalytic step 2 spliceosome"/>
    <property type="evidence" value="ECO:0007669"/>
    <property type="project" value="TreeGrafter"/>
</dbReference>
<dbReference type="FunFam" id="1.20.5.170:FF:000040">
    <property type="entry name" value="Nuclear pore glycoprotein p62"/>
    <property type="match status" value="1"/>
</dbReference>
<comment type="caution">
    <text evidence="15">The sequence shown here is derived from an EMBL/GenBank/DDBJ whole genome shotgun (WGS) entry which is preliminary data.</text>
</comment>
<evidence type="ECO:0000256" key="13">
    <source>
        <dbReference type="SAM" id="MobiDB-lite"/>
    </source>
</evidence>
<dbReference type="Gene3D" id="2.130.10.10">
    <property type="entry name" value="YVTN repeat-like/Quinoprotein amine dehydrogenase"/>
    <property type="match status" value="1"/>
</dbReference>
<evidence type="ECO:0000256" key="8">
    <source>
        <dbReference type="ARBA" id="ARBA00038145"/>
    </source>
</evidence>
<dbReference type="Gene3D" id="1.20.5.170">
    <property type="match status" value="2"/>
</dbReference>
<dbReference type="SMART" id="SM00320">
    <property type="entry name" value="WD40"/>
    <property type="match status" value="7"/>
</dbReference>
<evidence type="ECO:0000256" key="3">
    <source>
        <dbReference type="ARBA" id="ARBA00022448"/>
    </source>
</evidence>
<evidence type="ECO:0000256" key="1">
    <source>
        <dbReference type="ARBA" id="ARBA00004496"/>
    </source>
</evidence>
<dbReference type="PROSITE" id="PS50082">
    <property type="entry name" value="WD_REPEATS_2"/>
    <property type="match status" value="2"/>
</dbReference>
<dbReference type="Proteomes" id="UP000471633">
    <property type="component" value="Unassembled WGS sequence"/>
</dbReference>
<organism evidence="15 16">
    <name type="scientific">Schistosoma haematobium</name>
    <name type="common">Blood fluke</name>
    <dbReference type="NCBI Taxonomy" id="6185"/>
    <lineage>
        <taxon>Eukaryota</taxon>
        <taxon>Metazoa</taxon>
        <taxon>Spiralia</taxon>
        <taxon>Lophotrochozoa</taxon>
        <taxon>Platyhelminthes</taxon>
        <taxon>Trematoda</taxon>
        <taxon>Digenea</taxon>
        <taxon>Strigeidida</taxon>
        <taxon>Schistosomatoidea</taxon>
        <taxon>Schistosomatidae</taxon>
        <taxon>Schistosoma</taxon>
    </lineage>
</organism>
<dbReference type="GO" id="GO:0000398">
    <property type="term" value="P:mRNA splicing, via spliceosome"/>
    <property type="evidence" value="ECO:0007669"/>
    <property type="project" value="TreeGrafter"/>
</dbReference>
<feature type="coiled-coil region" evidence="12">
    <location>
        <begin position="490"/>
        <end position="517"/>
    </location>
</feature>
<feature type="region of interest" description="Disordered" evidence="13">
    <location>
        <begin position="80"/>
        <end position="112"/>
    </location>
</feature>
<accession>A0A922IP59</accession>
<comment type="similarity">
    <text evidence="8">Belongs to the WD repeat MORG1 family.</text>
</comment>
<comment type="similarity">
    <text evidence="2">Belongs to the nucleoporin NSP1/NUP62 family.</text>
</comment>
<keyword evidence="12" id="KW-0175">Coiled coil</keyword>
<dbReference type="InterPro" id="IPR019775">
    <property type="entry name" value="WD40_repeat_CS"/>
</dbReference>
<evidence type="ECO:0000256" key="4">
    <source>
        <dbReference type="ARBA" id="ARBA00022490"/>
    </source>
</evidence>
<dbReference type="InterPro" id="IPR015943">
    <property type="entry name" value="WD40/YVTN_repeat-like_dom_sf"/>
</dbReference>
<evidence type="ECO:0000256" key="12">
    <source>
        <dbReference type="SAM" id="Coils"/>
    </source>
</evidence>
<dbReference type="PANTHER" id="PTHR22842:SF3">
    <property type="entry name" value="WD REPEAT DOMAIN-CONTAINING PROTEIN 83"/>
    <property type="match status" value="1"/>
</dbReference>
<dbReference type="GO" id="GO:0005737">
    <property type="term" value="C:cytoplasm"/>
    <property type="evidence" value="ECO:0007669"/>
    <property type="project" value="UniProtKB-SubCell"/>
</dbReference>
<reference evidence="15" key="3">
    <citation type="submission" date="2021-06" db="EMBL/GenBank/DDBJ databases">
        <title>Chromosome-level genome assembly for S. haematobium.</title>
        <authorList>
            <person name="Stroehlein A.J."/>
        </authorList>
    </citation>
    <scope>NUCLEOTIDE SEQUENCE</scope>
</reference>
<feature type="compositionally biased region" description="Low complexity" evidence="13">
    <location>
        <begin position="571"/>
        <end position="595"/>
    </location>
</feature>
<feature type="region of interest" description="Disordered" evidence="13">
    <location>
        <begin position="571"/>
        <end position="602"/>
    </location>
</feature>
<keyword evidence="7" id="KW-0653">Protein transport</keyword>
<reference evidence="15" key="4">
    <citation type="journal article" date="2022" name="PLoS Pathog.">
        <title>Chromosome-level genome of Schistosoma haematobium underpins genome-wide explorations of molecular variation.</title>
        <authorList>
            <person name="Stroehlein A.J."/>
            <person name="Korhonen P.K."/>
            <person name="Lee V.V."/>
            <person name="Ralph S.A."/>
            <person name="Mentink-Kane M."/>
            <person name="You H."/>
            <person name="McManus D.P."/>
            <person name="Tchuente L.T."/>
            <person name="Stothard J.R."/>
            <person name="Kaur P."/>
            <person name="Dudchenko O."/>
            <person name="Aiden E.L."/>
            <person name="Yang B."/>
            <person name="Yang H."/>
            <person name="Emery A.M."/>
            <person name="Webster B.L."/>
            <person name="Brindley P.J."/>
            <person name="Rollinson D."/>
            <person name="Chang B.C.H."/>
            <person name="Gasser R.B."/>
            <person name="Young N.D."/>
        </authorList>
    </citation>
    <scope>NUCLEOTIDE SEQUENCE</scope>
</reference>
<keyword evidence="5 11" id="KW-0853">WD repeat</keyword>
<dbReference type="RefSeq" id="XP_051066948.1">
    <property type="nucleotide sequence ID" value="XM_051219382.1"/>
</dbReference>
<evidence type="ECO:0000313" key="15">
    <source>
        <dbReference type="EMBL" id="KAH9583704.1"/>
    </source>
</evidence>
<reference evidence="15" key="2">
    <citation type="journal article" date="2019" name="Gigascience">
        <title>High-quality Schistosoma haematobium genome achieved by single-molecule and long-range sequencing.</title>
        <authorList>
            <person name="Stroehlein A.J."/>
            <person name="Korhonen P.K."/>
            <person name="Chong T.M."/>
            <person name="Lim Y.L."/>
            <person name="Chan K.G."/>
            <person name="Webster B."/>
            <person name="Rollinson D."/>
            <person name="Brindley P.J."/>
            <person name="Gasser R.B."/>
            <person name="Young N.D."/>
        </authorList>
    </citation>
    <scope>NUCLEOTIDE SEQUENCE</scope>
</reference>
<dbReference type="PROSITE" id="PS50294">
    <property type="entry name" value="WD_REPEATS_REGION"/>
    <property type="match status" value="2"/>
</dbReference>
<proteinExistence type="inferred from homology"/>
<name>A0A922IP59_SCHHA</name>
<dbReference type="EMBL" id="AMPZ03000005">
    <property type="protein sequence ID" value="KAH9583704.1"/>
    <property type="molecule type" value="Genomic_DNA"/>
</dbReference>
<dbReference type="PROSITE" id="PS00678">
    <property type="entry name" value="WD_REPEATS_1"/>
    <property type="match status" value="1"/>
</dbReference>
<keyword evidence="16" id="KW-1185">Reference proteome</keyword>
<evidence type="ECO:0000256" key="7">
    <source>
        <dbReference type="ARBA" id="ARBA00022927"/>
    </source>
</evidence>
<sequence length="1024" mass="110890">MCQCEQSRLEQELDFIEGQQRELESLLEPLERAVNELPPGQLHSDYEREAIFQLATNVDLELGQLLTDLREIADQTNTTTTNVTTGFNSSDSSTTSTNTTKENTMINGNNKLTSSNNGDIMNQITRILNCHMHSLNWIHHNTRFSFGKPPTTSAFAFGSSPFGASAGTKPTFGVSTTTTSLFSPVVSSNSNTAVCSTSLLQNTSSLSLTSTGFGTVATTSNAFGLSSFASLAKPSTTVSTFGISTINGLGTNSNVTSASQSALSQPSTNPLPNLLKPATTTSNVGSPFTFGLTTAVTTQSAVTPCPISFGTFSSTTVSTGASTASIVNVNASQPAIPSSIGFGVSSASLSSSALTSTAATIAVAPYNFGNPSLSTLAKSTAASGFGTSSLGIATRTLGETATTAAAITTSLCATIATATTSIPSATTTSSVSVTSSQTLTYNQLEELVNKWTLELEEQERYFFDEADRINQWDQTLICNAENITAMYKKVEMCQCEQSRLEQELDFIEGQQRELESLLEPLERAVNELPPGQLHSDYEREAIFQLATNVDLELGQLLTDLREIADQTNTTTTNVTTGFNSSDSSTTSTNTTKENTMINGNNKLTSSNNGDIMNQITRILNCHMHSLNWIHHNTLLRHENSVNKSITGECWYCESLNRSTFSTGSCELILVMSSEDDGSYKTLGLPTQPYCRIHCHQSAVRAARFNADGNYCMTAGGDKTIKLWNPYNFRLLKTYAGHGGEVSDVQAGKDNSQLGSGGADCLVILWDVSTGQSVRRWRRHAGRVNSVLFIAPFHNSDSLDPSPILLSTGVDGMVLVWDARARTPYPVQTIHEARDSVTCCAFRRHQIVTGSVDRCVRIYDIRRGEMTEDYVGYPVTSVSITIDCQCFLVGTQDSTLRLFDALTGELLNRYTGHTNQTYKMDSALMNLDRHIISGSEKDGLVFVWDFIRSDAPIHTLDHQPGSNAWGVLSPHNPESVSELIIETAKSVNFMIHSVSPHPKQSKLLTAGGDFVWLWDAEPKDIKESE</sequence>
<dbReference type="InterPro" id="IPR007758">
    <property type="entry name" value="Nucleoporin_NSP1_C"/>
</dbReference>
<evidence type="ECO:0000256" key="9">
    <source>
        <dbReference type="ARBA" id="ARBA00040453"/>
    </source>
</evidence>
<feature type="domain" description="Nucleoporin NSP1-like C-terminal" evidence="14">
    <location>
        <begin position="430"/>
        <end position="531"/>
    </location>
</feature>
<evidence type="ECO:0000313" key="16">
    <source>
        <dbReference type="Proteomes" id="UP000471633"/>
    </source>
</evidence>
<reference evidence="15" key="1">
    <citation type="journal article" date="2012" name="Nat. Genet.">
        <title>Whole-genome sequence of Schistosoma haematobium.</title>
        <authorList>
            <person name="Young N.D."/>
            <person name="Jex A.R."/>
            <person name="Li B."/>
            <person name="Liu S."/>
            <person name="Yang L."/>
            <person name="Xiong Z."/>
            <person name="Li Y."/>
            <person name="Cantacessi C."/>
            <person name="Hall R.S."/>
            <person name="Xu X."/>
            <person name="Chen F."/>
            <person name="Wu X."/>
            <person name="Zerlotini A."/>
            <person name="Oliveira G."/>
            <person name="Hofmann A."/>
            <person name="Zhang G."/>
            <person name="Fang X."/>
            <person name="Kang Y."/>
            <person name="Campbell B.E."/>
            <person name="Loukas A."/>
            <person name="Ranganathan S."/>
            <person name="Rollinson D."/>
            <person name="Rinaldi G."/>
            <person name="Brindley P.J."/>
            <person name="Yang H."/>
            <person name="Wang J."/>
            <person name="Wang J."/>
            <person name="Gasser R.B."/>
        </authorList>
    </citation>
    <scope>NUCLEOTIDE SEQUENCE</scope>
</reference>
<dbReference type="PANTHER" id="PTHR22842">
    <property type="entry name" value="WD40 REPEAT PROTEIN"/>
    <property type="match status" value="1"/>
</dbReference>